<name>A0AAD9CYT7_PAPLA</name>
<evidence type="ECO:0000256" key="5">
    <source>
        <dbReference type="SAM" id="MobiDB-lite"/>
    </source>
</evidence>
<keyword evidence="2 4" id="KW-0689">Ribosomal protein</keyword>
<dbReference type="PANTHER" id="PTHR23321">
    <property type="entry name" value="RIBOSOMAL PROTEIN S15, BACTERIAL AND ORGANELLAR"/>
    <property type="match status" value="1"/>
</dbReference>
<dbReference type="InterPro" id="IPR000589">
    <property type="entry name" value="Ribosomal_uS15"/>
</dbReference>
<dbReference type="PANTHER" id="PTHR23321:SF26">
    <property type="entry name" value="SMALL RIBOSOMAL SUBUNIT PROTEIN US15M"/>
    <property type="match status" value="1"/>
</dbReference>
<comment type="caution">
    <text evidence="6">The sequence shown here is derived from an EMBL/GenBank/DDBJ whole genome shotgun (WGS) entry which is preliminary data.</text>
</comment>
<dbReference type="InterPro" id="IPR005290">
    <property type="entry name" value="Ribosomal_uS15_bac-type"/>
</dbReference>
<keyword evidence="3 4" id="KW-0687">Ribonucleoprotein</keyword>
<keyword evidence="7" id="KW-1185">Reference proteome</keyword>
<feature type="compositionally biased region" description="Basic and acidic residues" evidence="5">
    <location>
        <begin position="50"/>
        <end position="60"/>
    </location>
</feature>
<dbReference type="AlphaFoldDB" id="A0AAD9CYT7"/>
<evidence type="ECO:0008006" key="8">
    <source>
        <dbReference type="Google" id="ProtNLM"/>
    </source>
</evidence>
<gene>
    <name evidence="6" type="ORF">DB88DRAFT_343552</name>
</gene>
<accession>A0AAD9CYT7</accession>
<evidence type="ECO:0000256" key="2">
    <source>
        <dbReference type="ARBA" id="ARBA00022980"/>
    </source>
</evidence>
<dbReference type="EMBL" id="JAODAN010000007">
    <property type="protein sequence ID" value="KAK1923274.1"/>
    <property type="molecule type" value="Genomic_DNA"/>
</dbReference>
<dbReference type="GO" id="GO:0006412">
    <property type="term" value="P:translation"/>
    <property type="evidence" value="ECO:0007669"/>
    <property type="project" value="InterPro"/>
</dbReference>
<evidence type="ECO:0000313" key="7">
    <source>
        <dbReference type="Proteomes" id="UP001182556"/>
    </source>
</evidence>
<dbReference type="GO" id="GO:0003735">
    <property type="term" value="F:structural constituent of ribosome"/>
    <property type="evidence" value="ECO:0007669"/>
    <property type="project" value="InterPro"/>
</dbReference>
<evidence type="ECO:0000256" key="3">
    <source>
        <dbReference type="ARBA" id="ARBA00023274"/>
    </source>
</evidence>
<reference evidence="6" key="1">
    <citation type="submission" date="2023-02" db="EMBL/GenBank/DDBJ databases">
        <title>Identification and recombinant expression of a fungal hydrolase from Papiliotrema laurentii that hydrolyzes apple cutin and clears colloidal polyester polyurethane.</title>
        <authorList>
            <consortium name="DOE Joint Genome Institute"/>
            <person name="Roman V.A."/>
            <person name="Bojanowski C."/>
            <person name="Crable B.R."/>
            <person name="Wagner D.N."/>
            <person name="Hung C.S."/>
            <person name="Nadeau L.J."/>
            <person name="Schratz L."/>
            <person name="Haridas S."/>
            <person name="Pangilinan J."/>
            <person name="Lipzen A."/>
            <person name="Na H."/>
            <person name="Yan M."/>
            <person name="Ng V."/>
            <person name="Grigoriev I.V."/>
            <person name="Spatafora J.W."/>
            <person name="Barlow D."/>
            <person name="Biffinger J."/>
            <person name="Kelley-Loughnane N."/>
            <person name="Varaljay V.A."/>
            <person name="Crookes-Goodson W.J."/>
        </authorList>
    </citation>
    <scope>NUCLEOTIDE SEQUENCE</scope>
    <source>
        <strain evidence="6">5307AH</strain>
    </source>
</reference>
<dbReference type="SUPFAM" id="SSF47060">
    <property type="entry name" value="S15/NS1 RNA-binding domain"/>
    <property type="match status" value="1"/>
</dbReference>
<evidence type="ECO:0000256" key="1">
    <source>
        <dbReference type="ARBA" id="ARBA00008434"/>
    </source>
</evidence>
<dbReference type="GO" id="GO:1990904">
    <property type="term" value="C:ribonucleoprotein complex"/>
    <property type="evidence" value="ECO:0007669"/>
    <property type="project" value="UniProtKB-KW"/>
</dbReference>
<sequence>MSRPSISLQSLRSALPHIPSCPASQASSSRSFSTSPVAGEMKKKHRWMKTRAEREADKPKKQAQIGRPDYILGSINAVPNVHGRVQGPAVLVDPWQNCRLARILIHPQTVWNSPVPDYAKGERPQHLIPGLAESDKQMLFGALPHVSTALKYDPNATPEIREQAVQEEMDKQDKQTEMMYRVLDLRNASRKEINKLNRRRIIEEFGGGKGVGCSFVQVALSTMKIRGLNEHVMEAPNDIQNRLTMRAEIFHRAKLLKYIRKKWPNQYETLLYDCGLHRRTVEGELKTML</sequence>
<dbReference type="SMART" id="SM01387">
    <property type="entry name" value="Ribosomal_S15"/>
    <property type="match status" value="1"/>
</dbReference>
<feature type="compositionally biased region" description="Low complexity" evidence="5">
    <location>
        <begin position="20"/>
        <end position="38"/>
    </location>
</feature>
<dbReference type="Proteomes" id="UP001182556">
    <property type="component" value="Unassembled WGS sequence"/>
</dbReference>
<proteinExistence type="inferred from homology"/>
<dbReference type="Pfam" id="PF00312">
    <property type="entry name" value="Ribosomal_S15"/>
    <property type="match status" value="1"/>
</dbReference>
<dbReference type="GO" id="GO:0005737">
    <property type="term" value="C:cytoplasm"/>
    <property type="evidence" value="ECO:0007669"/>
    <property type="project" value="UniProtKB-ARBA"/>
</dbReference>
<feature type="region of interest" description="Disordered" evidence="5">
    <location>
        <begin position="17"/>
        <end position="66"/>
    </location>
</feature>
<evidence type="ECO:0000313" key="6">
    <source>
        <dbReference type="EMBL" id="KAK1923274.1"/>
    </source>
</evidence>
<protein>
    <recommendedName>
        <fullName evidence="8">Ribosomal protein S15</fullName>
    </recommendedName>
</protein>
<organism evidence="6 7">
    <name type="scientific">Papiliotrema laurentii</name>
    <name type="common">Cryptococcus laurentii</name>
    <dbReference type="NCBI Taxonomy" id="5418"/>
    <lineage>
        <taxon>Eukaryota</taxon>
        <taxon>Fungi</taxon>
        <taxon>Dikarya</taxon>
        <taxon>Basidiomycota</taxon>
        <taxon>Agaricomycotina</taxon>
        <taxon>Tremellomycetes</taxon>
        <taxon>Tremellales</taxon>
        <taxon>Rhynchogastremaceae</taxon>
        <taxon>Papiliotrema</taxon>
    </lineage>
</organism>
<comment type="similarity">
    <text evidence="1 4">Belongs to the universal ribosomal protein uS15 family.</text>
</comment>
<dbReference type="InterPro" id="IPR009068">
    <property type="entry name" value="uS15_NS1_RNA-bd_sf"/>
</dbReference>
<dbReference type="GO" id="GO:0005840">
    <property type="term" value="C:ribosome"/>
    <property type="evidence" value="ECO:0007669"/>
    <property type="project" value="UniProtKB-KW"/>
</dbReference>
<evidence type="ECO:0000256" key="4">
    <source>
        <dbReference type="RuleBase" id="RU003919"/>
    </source>
</evidence>
<dbReference type="Gene3D" id="1.10.287.10">
    <property type="entry name" value="S15/NS1, RNA-binding"/>
    <property type="match status" value="1"/>
</dbReference>